<dbReference type="Pfam" id="PF01081">
    <property type="entry name" value="Aldolase"/>
    <property type="match status" value="1"/>
</dbReference>
<evidence type="ECO:0000313" key="7">
    <source>
        <dbReference type="Proteomes" id="UP001428817"/>
    </source>
</evidence>
<sequence>MTIGGDGPADRVIAILRGSRGERLDAVCDTLLGAGLRYLEVTTNTPGWFGAVRRLAGTGAEVGVGTVRTPAQVDEAARAGARFVVAPGTNALVGARAAELGLAWYPGALSPTEIEHAASLGATAVKVFPARSLGGADYLREVRAPLDDIPLVPTGGVRIDEVAGYLAVGAVAVGLGGQLMGDALSSADPDLGALARRAEQALAAAS</sequence>
<name>A0ABP9R9M3_9PSEU</name>
<dbReference type="SUPFAM" id="SSF51569">
    <property type="entry name" value="Aldolase"/>
    <property type="match status" value="1"/>
</dbReference>
<comment type="similarity">
    <text evidence="2">Belongs to the KHG/KDPG aldolase family.</text>
</comment>
<comment type="caution">
    <text evidence="6">The sequence shown here is derived from an EMBL/GenBank/DDBJ whole genome shotgun (WGS) entry which is preliminary data.</text>
</comment>
<keyword evidence="7" id="KW-1185">Reference proteome</keyword>
<dbReference type="InterPro" id="IPR000887">
    <property type="entry name" value="Aldlse_KDPG_KHG"/>
</dbReference>
<gene>
    <name evidence="6" type="ORF">GCM10023321_75370</name>
</gene>
<protein>
    <submittedName>
        <fullName evidence="6">Bifunctional 4-hydroxy-2-oxoglutarate aldolase/2-dehydro-3-deoxy-phosphogluconate aldolase</fullName>
    </submittedName>
</protein>
<dbReference type="CDD" id="cd00452">
    <property type="entry name" value="KDPG_aldolase"/>
    <property type="match status" value="1"/>
</dbReference>
<dbReference type="PANTHER" id="PTHR30246:SF1">
    <property type="entry name" value="2-DEHYDRO-3-DEOXY-6-PHOSPHOGALACTONATE ALDOLASE-RELATED"/>
    <property type="match status" value="1"/>
</dbReference>
<dbReference type="InterPro" id="IPR013785">
    <property type="entry name" value="Aldolase_TIM"/>
</dbReference>
<organism evidence="6 7">
    <name type="scientific">Pseudonocardia eucalypti</name>
    <dbReference type="NCBI Taxonomy" id="648755"/>
    <lineage>
        <taxon>Bacteria</taxon>
        <taxon>Bacillati</taxon>
        <taxon>Actinomycetota</taxon>
        <taxon>Actinomycetes</taxon>
        <taxon>Pseudonocardiales</taxon>
        <taxon>Pseudonocardiaceae</taxon>
        <taxon>Pseudonocardia</taxon>
    </lineage>
</organism>
<comment type="pathway">
    <text evidence="1">Carbohydrate acid metabolism.</text>
</comment>
<dbReference type="Proteomes" id="UP001428817">
    <property type="component" value="Unassembled WGS sequence"/>
</dbReference>
<evidence type="ECO:0000256" key="3">
    <source>
        <dbReference type="ARBA" id="ARBA00011233"/>
    </source>
</evidence>
<proteinExistence type="inferred from homology"/>
<evidence type="ECO:0000313" key="6">
    <source>
        <dbReference type="EMBL" id="GAA5173537.1"/>
    </source>
</evidence>
<evidence type="ECO:0000256" key="5">
    <source>
        <dbReference type="ARBA" id="ARBA00023277"/>
    </source>
</evidence>
<evidence type="ECO:0000256" key="1">
    <source>
        <dbReference type="ARBA" id="ARBA00004761"/>
    </source>
</evidence>
<evidence type="ECO:0000256" key="4">
    <source>
        <dbReference type="ARBA" id="ARBA00023239"/>
    </source>
</evidence>
<keyword evidence="4" id="KW-0456">Lyase</keyword>
<evidence type="ECO:0000256" key="2">
    <source>
        <dbReference type="ARBA" id="ARBA00006906"/>
    </source>
</evidence>
<accession>A0ABP9R9M3</accession>
<dbReference type="RefSeq" id="WP_185066371.1">
    <property type="nucleotide sequence ID" value="NZ_BAABJP010000056.1"/>
</dbReference>
<dbReference type="EMBL" id="BAABJP010000056">
    <property type="protein sequence ID" value="GAA5173537.1"/>
    <property type="molecule type" value="Genomic_DNA"/>
</dbReference>
<reference evidence="7" key="1">
    <citation type="journal article" date="2019" name="Int. J. Syst. Evol. Microbiol.">
        <title>The Global Catalogue of Microorganisms (GCM) 10K type strain sequencing project: providing services to taxonomists for standard genome sequencing and annotation.</title>
        <authorList>
            <consortium name="The Broad Institute Genomics Platform"/>
            <consortium name="The Broad Institute Genome Sequencing Center for Infectious Disease"/>
            <person name="Wu L."/>
            <person name="Ma J."/>
        </authorList>
    </citation>
    <scope>NUCLEOTIDE SEQUENCE [LARGE SCALE GENOMIC DNA]</scope>
    <source>
        <strain evidence="7">JCM 18303</strain>
    </source>
</reference>
<dbReference type="Gene3D" id="3.20.20.70">
    <property type="entry name" value="Aldolase class I"/>
    <property type="match status" value="1"/>
</dbReference>
<comment type="subunit">
    <text evidence="3">Homotrimer.</text>
</comment>
<keyword evidence="5" id="KW-0119">Carbohydrate metabolism</keyword>
<dbReference type="PANTHER" id="PTHR30246">
    <property type="entry name" value="2-KETO-3-DEOXY-6-PHOSPHOGLUCONATE ALDOLASE"/>
    <property type="match status" value="1"/>
</dbReference>